<evidence type="ECO:0000256" key="3">
    <source>
        <dbReference type="ARBA" id="ARBA00022723"/>
    </source>
</evidence>
<comment type="caution">
    <text evidence="9">The sequence shown here is derived from an EMBL/GenBank/DDBJ whole genome shotgun (WGS) entry which is preliminary data.</text>
</comment>
<evidence type="ECO:0000256" key="2">
    <source>
        <dbReference type="ARBA" id="ARBA00022670"/>
    </source>
</evidence>
<dbReference type="EMBL" id="VZZJ01000008">
    <property type="protein sequence ID" value="KAB1073407.1"/>
    <property type="molecule type" value="Genomic_DNA"/>
</dbReference>
<evidence type="ECO:0000313" key="9">
    <source>
        <dbReference type="EMBL" id="KAB1073407.1"/>
    </source>
</evidence>
<reference evidence="9 10" key="1">
    <citation type="submission" date="2019-09" db="EMBL/GenBank/DDBJ databases">
        <title>YIM 132548 draft genome.</title>
        <authorList>
            <person name="Jiang L."/>
        </authorList>
    </citation>
    <scope>NUCLEOTIDE SEQUENCE [LARGE SCALE GENOMIC DNA]</scope>
    <source>
        <strain evidence="9 10">YIM 132548</strain>
    </source>
</reference>
<dbReference type="GO" id="GO:0051603">
    <property type="term" value="P:proteolysis involved in protein catabolic process"/>
    <property type="evidence" value="ECO:0007669"/>
    <property type="project" value="TreeGrafter"/>
</dbReference>
<keyword evidence="2 9" id="KW-0645">Protease</keyword>
<dbReference type="Gene3D" id="3.30.2010.10">
    <property type="entry name" value="Metalloproteases ('zincins'), catalytic domain"/>
    <property type="match status" value="1"/>
</dbReference>
<accession>A0A6N6MUR8</accession>
<dbReference type="InterPro" id="IPR001915">
    <property type="entry name" value="Peptidase_M48"/>
</dbReference>
<evidence type="ECO:0000256" key="4">
    <source>
        <dbReference type="ARBA" id="ARBA00022801"/>
    </source>
</evidence>
<dbReference type="GO" id="GO:0004222">
    <property type="term" value="F:metalloendopeptidase activity"/>
    <property type="evidence" value="ECO:0007669"/>
    <property type="project" value="InterPro"/>
</dbReference>
<feature type="region of interest" description="Disordered" evidence="7">
    <location>
        <begin position="1"/>
        <end position="24"/>
    </location>
</feature>
<protein>
    <submittedName>
        <fullName evidence="9">M48 family metalloprotease</fullName>
    </submittedName>
</protein>
<dbReference type="InterPro" id="IPR051156">
    <property type="entry name" value="Mito/Outer_Membr_Metalloprot"/>
</dbReference>
<dbReference type="RefSeq" id="WP_150963786.1">
    <property type="nucleotide sequence ID" value="NZ_VZZJ01000008.1"/>
</dbReference>
<name>A0A6N6MUR8_9HYPH</name>
<evidence type="ECO:0000259" key="8">
    <source>
        <dbReference type="Pfam" id="PF01435"/>
    </source>
</evidence>
<evidence type="ECO:0000256" key="5">
    <source>
        <dbReference type="ARBA" id="ARBA00022833"/>
    </source>
</evidence>
<proteinExistence type="predicted"/>
<comment type="cofactor">
    <cofactor evidence="1">
        <name>Zn(2+)</name>
        <dbReference type="ChEBI" id="CHEBI:29105"/>
    </cofactor>
</comment>
<dbReference type="GO" id="GO:0016020">
    <property type="term" value="C:membrane"/>
    <property type="evidence" value="ECO:0007669"/>
    <property type="project" value="TreeGrafter"/>
</dbReference>
<evidence type="ECO:0000256" key="7">
    <source>
        <dbReference type="SAM" id="MobiDB-lite"/>
    </source>
</evidence>
<evidence type="ECO:0000256" key="1">
    <source>
        <dbReference type="ARBA" id="ARBA00001947"/>
    </source>
</evidence>
<organism evidence="9 10">
    <name type="scientific">Methylobacterium planeticum</name>
    <dbReference type="NCBI Taxonomy" id="2615211"/>
    <lineage>
        <taxon>Bacteria</taxon>
        <taxon>Pseudomonadati</taxon>
        <taxon>Pseudomonadota</taxon>
        <taxon>Alphaproteobacteria</taxon>
        <taxon>Hyphomicrobiales</taxon>
        <taxon>Methylobacteriaceae</taxon>
        <taxon>Methylobacterium</taxon>
    </lineage>
</organism>
<keyword evidence="6 9" id="KW-0482">Metalloprotease</keyword>
<dbReference type="CDD" id="cd07324">
    <property type="entry name" value="M48C_Oma1-like"/>
    <property type="match status" value="1"/>
</dbReference>
<evidence type="ECO:0000313" key="10">
    <source>
        <dbReference type="Proteomes" id="UP000441523"/>
    </source>
</evidence>
<dbReference type="Proteomes" id="UP000441523">
    <property type="component" value="Unassembled WGS sequence"/>
</dbReference>
<dbReference type="PANTHER" id="PTHR22726">
    <property type="entry name" value="METALLOENDOPEPTIDASE OMA1"/>
    <property type="match status" value="1"/>
</dbReference>
<gene>
    <name evidence="9" type="ORF">F6X51_11700</name>
</gene>
<dbReference type="AlphaFoldDB" id="A0A6N6MUR8"/>
<dbReference type="PANTHER" id="PTHR22726:SF1">
    <property type="entry name" value="METALLOENDOPEPTIDASE OMA1, MITOCHONDRIAL"/>
    <property type="match status" value="1"/>
</dbReference>
<dbReference type="GO" id="GO:0046872">
    <property type="term" value="F:metal ion binding"/>
    <property type="evidence" value="ECO:0007669"/>
    <property type="project" value="UniProtKB-KW"/>
</dbReference>
<evidence type="ECO:0000256" key="6">
    <source>
        <dbReference type="ARBA" id="ARBA00023049"/>
    </source>
</evidence>
<keyword evidence="10" id="KW-1185">Reference proteome</keyword>
<keyword evidence="3" id="KW-0479">Metal-binding</keyword>
<feature type="compositionally biased region" description="Basic and acidic residues" evidence="7">
    <location>
        <begin position="1"/>
        <end position="12"/>
    </location>
</feature>
<keyword evidence="4" id="KW-0378">Hydrolase</keyword>
<sequence length="514" mass="54023">MGGVAKRAEGSSRRRGPASARGCAPGQGVLAHGVSGRAVLGLAALALGLASCAGDQTGAVLTPAAVSVPAEAPRTTGRARTVSDADHAKLVGSFGGEYRAPATLRLVSEVTDRLVKASERPDQTYVVTLLDSPVVNAFALPNGRLYATRGLLALASDTSEIAAVLAHEIAHVTLSHANARTELELRSQLVSRVVADVLNDPATGAQLQNQSRFALARFSREQELEADAVGVRTLAGAGYDPFGAGRFLTALNRTIALKTGAGSASEPDMLATHPGTAERITLVTRAARRIGAPGVGTDDRARYLAAIDGIAYGDNPGEGVVRGRRFLHPSLGIAFEVPEGFTIENTKNAVLGTTNEGSRRLLFDQVEANPERSLEDVLKATWNDAIEAGSVEGRTIAGHPAVVAVSRGKDWTFRLAAIRVGEATYRMIMAAKGATDPDPAFRRWTGSLAAVSPEETRSLKPLRIQIVPAPSGTPEDLAQRMAVSDRALDRFLVLNGLERGATLRTGQSYKLVVE</sequence>
<dbReference type="Pfam" id="PF01435">
    <property type="entry name" value="Peptidase_M48"/>
    <property type="match status" value="1"/>
</dbReference>
<keyword evidence="5" id="KW-0862">Zinc</keyword>
<feature type="domain" description="Peptidase M48" evidence="8">
    <location>
        <begin position="107"/>
        <end position="282"/>
    </location>
</feature>